<evidence type="ECO:0000313" key="2">
    <source>
        <dbReference type="EMBL" id="KAE8958306.1"/>
    </source>
</evidence>
<evidence type="ECO:0000313" key="3">
    <source>
        <dbReference type="EMBL" id="KAE8958518.1"/>
    </source>
</evidence>
<evidence type="ECO:0000313" key="4">
    <source>
        <dbReference type="EMBL" id="KAE9272284.1"/>
    </source>
</evidence>
<reference evidence="5 7" key="1">
    <citation type="submission" date="2018-09" db="EMBL/GenBank/DDBJ databases">
        <title>Genomic investigation of the strawberry pathogen Phytophthora fragariae indicates pathogenicity is determined by transcriptional variation in three key races.</title>
        <authorList>
            <person name="Adams T.M."/>
            <person name="Armitage A.D."/>
            <person name="Sobczyk M.K."/>
            <person name="Bates H.J."/>
            <person name="Dunwell J.M."/>
            <person name="Nellist C.F."/>
            <person name="Harrison R.J."/>
        </authorList>
    </citation>
    <scope>NUCLEOTIDE SEQUENCE [LARGE SCALE GENOMIC DNA]</scope>
    <source>
        <strain evidence="3 5">SCRP249</strain>
        <strain evidence="2 7">SCRP324</strain>
        <strain evidence="4 6">SCRP333</strain>
    </source>
</reference>
<dbReference type="EMBL" id="QXFU01007521">
    <property type="protein sequence ID" value="KAE8958306.1"/>
    <property type="molecule type" value="Genomic_DNA"/>
</dbReference>
<evidence type="ECO:0000313" key="6">
    <source>
        <dbReference type="Proteomes" id="UP000434957"/>
    </source>
</evidence>
<evidence type="ECO:0000313" key="7">
    <source>
        <dbReference type="Proteomes" id="UP000435112"/>
    </source>
</evidence>
<comment type="caution">
    <text evidence="3">The sequence shown here is derived from an EMBL/GenBank/DDBJ whole genome shotgun (WGS) entry which is preliminary data.</text>
</comment>
<protein>
    <recommendedName>
        <fullName evidence="8">RxLR effector protein</fullName>
    </recommendedName>
</protein>
<dbReference type="Proteomes" id="UP000429607">
    <property type="component" value="Unassembled WGS sequence"/>
</dbReference>
<evidence type="ECO:0000256" key="1">
    <source>
        <dbReference type="SAM" id="SignalP"/>
    </source>
</evidence>
<feature type="chain" id="PRO_5036163983" description="RxLR effector protein" evidence="1">
    <location>
        <begin position="22"/>
        <end position="50"/>
    </location>
</feature>
<dbReference type="EMBL" id="QXFT01005524">
    <property type="protein sequence ID" value="KAE9272284.1"/>
    <property type="molecule type" value="Genomic_DNA"/>
</dbReference>
<accession>A0A6A3GRY4</accession>
<keyword evidence="1" id="KW-0732">Signal</keyword>
<dbReference type="Proteomes" id="UP000435112">
    <property type="component" value="Unassembled WGS sequence"/>
</dbReference>
<keyword evidence="6" id="KW-1185">Reference proteome</keyword>
<dbReference type="Proteomes" id="UP000434957">
    <property type="component" value="Unassembled WGS sequence"/>
</dbReference>
<feature type="signal peptide" evidence="1">
    <location>
        <begin position="1"/>
        <end position="21"/>
    </location>
</feature>
<organism evidence="3 5">
    <name type="scientific">Phytophthora rubi</name>
    <dbReference type="NCBI Taxonomy" id="129364"/>
    <lineage>
        <taxon>Eukaryota</taxon>
        <taxon>Sar</taxon>
        <taxon>Stramenopiles</taxon>
        <taxon>Oomycota</taxon>
        <taxon>Peronosporomycetes</taxon>
        <taxon>Peronosporales</taxon>
        <taxon>Peronosporaceae</taxon>
        <taxon>Phytophthora</taxon>
    </lineage>
</organism>
<proteinExistence type="predicted"/>
<sequence length="50" mass="5517">MSRRPALLVVSLAATVPQVTPHRPYSLSCAATRTCRSRLTRSLIATTYDQ</sequence>
<dbReference type="EMBL" id="QXFV01007562">
    <property type="protein sequence ID" value="KAE8958518.1"/>
    <property type="molecule type" value="Genomic_DNA"/>
</dbReference>
<evidence type="ECO:0000313" key="5">
    <source>
        <dbReference type="Proteomes" id="UP000429607"/>
    </source>
</evidence>
<dbReference type="AlphaFoldDB" id="A0A6A3GRY4"/>
<name>A0A6A3GRY4_9STRA</name>
<evidence type="ECO:0008006" key="8">
    <source>
        <dbReference type="Google" id="ProtNLM"/>
    </source>
</evidence>
<gene>
    <name evidence="3" type="ORF">PR001_g31028</name>
    <name evidence="2" type="ORF">PR002_g30906</name>
    <name evidence="4" type="ORF">PR003_g30251</name>
</gene>